<evidence type="ECO:0000313" key="5">
    <source>
        <dbReference type="Proteomes" id="UP000823821"/>
    </source>
</evidence>
<dbReference type="Proteomes" id="UP000823821">
    <property type="component" value="Unassembled WGS sequence"/>
</dbReference>
<dbReference type="Gene3D" id="2.40.160.160">
    <property type="entry name" value="Inverse autotransporter, beta-domain"/>
    <property type="match status" value="1"/>
</dbReference>
<evidence type="ECO:0000256" key="2">
    <source>
        <dbReference type="SAM" id="MobiDB-lite"/>
    </source>
</evidence>
<dbReference type="InterPro" id="IPR051715">
    <property type="entry name" value="Intimin-Invasin_domain"/>
</dbReference>
<evidence type="ECO:0000259" key="3">
    <source>
        <dbReference type="Pfam" id="PF11924"/>
    </source>
</evidence>
<feature type="region of interest" description="Disordered" evidence="2">
    <location>
        <begin position="150"/>
        <end position="170"/>
    </location>
</feature>
<dbReference type="Pfam" id="PF11924">
    <property type="entry name" value="IAT_beta"/>
    <property type="match status" value="1"/>
</dbReference>
<accession>A0A9D2KQK6</accession>
<name>A0A9D2KQK6_9BACT</name>
<gene>
    <name evidence="4" type="ORF">H9784_03585</name>
</gene>
<feature type="compositionally biased region" description="Basic and acidic residues" evidence="2">
    <location>
        <begin position="67"/>
        <end position="77"/>
    </location>
</feature>
<evidence type="ECO:0000313" key="4">
    <source>
        <dbReference type="EMBL" id="HJA78644.1"/>
    </source>
</evidence>
<proteinExistence type="inferred from homology"/>
<organism evidence="4 5">
    <name type="scientific">Candidatus Desulfovibrio intestinavium</name>
    <dbReference type="NCBI Taxonomy" id="2838534"/>
    <lineage>
        <taxon>Bacteria</taxon>
        <taxon>Pseudomonadati</taxon>
        <taxon>Thermodesulfobacteriota</taxon>
        <taxon>Desulfovibrionia</taxon>
        <taxon>Desulfovibrionales</taxon>
        <taxon>Desulfovibrionaceae</taxon>
        <taxon>Desulfovibrio</taxon>
    </lineage>
</organism>
<dbReference type="InterPro" id="IPR038177">
    <property type="entry name" value="IAT_beta_sf"/>
</dbReference>
<dbReference type="AlphaFoldDB" id="A0A9D2KQK6"/>
<dbReference type="PANTHER" id="PTHR39576">
    <property type="entry name" value="ATTACHING AND EFFACING PROTEIN HOMOLOG-RELATED-RELATED"/>
    <property type="match status" value="1"/>
</dbReference>
<dbReference type="PANTHER" id="PTHR39576:SF2">
    <property type="entry name" value="ATTACHING AND EFFACING PROTEIN HOMOLOG-RELATED"/>
    <property type="match status" value="1"/>
</dbReference>
<comment type="similarity">
    <text evidence="1">Belongs to the intimin/invasin family.</text>
</comment>
<sequence length="840" mass="89744">MRSDRLLPCRVLLVWALVAALILPVPLGGCVARKQDGAGEASGLTTGRGGPAARPGVAAPAAVGPEEADRAGEAGREAPRGLDAALLNVVASFMGLPGLAPSSGARDEGLGYHQDGTARRAGSADAFDGRQAQAYMGAGLMGANGGLAGPPDDILRARPGEEFSGRRRDNNGFRTLDNLNPFDMALERGLNYGMGMLNSAGEAVLSGLADNGRARLNFQLDRDGRFSGEGDVLLPFWDAPRHTLFTQIGARSMDVSGGEEDGSQRWIGNFGLGHRWFPLASSMEDAGNLMLGWNIFFDNDFSRSHQRGGAGVEAQYDWFHLAANYYAPLSDWKDSRDFDGNFIEERPARGWDARAKAYLPFYRNVALTGAFSQWYGDHVAMYGSVDDLEKDPRVWSYGVEYTPIPLLSAFARQRSTERGKTDTEFGLQFTWHFGMPWEEQTSHAKVAELRTVSGSRHEFVDRENRIILEYRAKNSGRIEYLGPVPGRANAFAFRVTDGFGGPWAGKTVHVSADGVTLAAAPSPARSLFALAGELLGGLLGVREAHAAVASHSYVTDRQGRFIVSIASPVAGPLTLHMRAGENEQTITLNAATASPLSLTASGGGKDTPFGSDNYQTITLTATLTIDGQEVQLGDGDVTWSVASSTVSCAAWRRGASACNGLTWGQTPLSLTFDADAENDMAAPADNAPDGKTAYLTDIVGERTVTVRATVTYNGQPYTAETTVTFGKGPLAVFATPLRNMTWTDAVVACGGSYESDNYEYQPATNLPSKEELLAVSAPSASNPGANARGAAFAAKWPNDGSGRDMVMYWTGKLAEKVDLGLGDDDVLDLFNEDPVAVCRR</sequence>
<feature type="domain" description="Inverse autotransporter beta-domain" evidence="3">
    <location>
        <begin position="199"/>
        <end position="464"/>
    </location>
</feature>
<dbReference type="InterPro" id="IPR024519">
    <property type="entry name" value="IAT_beta"/>
</dbReference>
<protein>
    <submittedName>
        <fullName evidence="4">Inverse autotransporter beta domain-containing protein</fullName>
    </submittedName>
</protein>
<feature type="compositionally biased region" description="Basic and acidic residues" evidence="2">
    <location>
        <begin position="153"/>
        <end position="170"/>
    </location>
</feature>
<reference evidence="4" key="1">
    <citation type="journal article" date="2021" name="PeerJ">
        <title>Extensive microbial diversity within the chicken gut microbiome revealed by metagenomics and culture.</title>
        <authorList>
            <person name="Gilroy R."/>
            <person name="Ravi A."/>
            <person name="Getino M."/>
            <person name="Pursley I."/>
            <person name="Horton D.L."/>
            <person name="Alikhan N.F."/>
            <person name="Baker D."/>
            <person name="Gharbi K."/>
            <person name="Hall N."/>
            <person name="Watson M."/>
            <person name="Adriaenssens E.M."/>
            <person name="Foster-Nyarko E."/>
            <person name="Jarju S."/>
            <person name="Secka A."/>
            <person name="Antonio M."/>
            <person name="Oren A."/>
            <person name="Chaudhuri R.R."/>
            <person name="La Ragione R."/>
            <person name="Hildebrand F."/>
            <person name="Pallen M.J."/>
        </authorList>
    </citation>
    <scope>NUCLEOTIDE SEQUENCE</scope>
    <source>
        <strain evidence="4">5032</strain>
    </source>
</reference>
<dbReference type="GO" id="GO:0009279">
    <property type="term" value="C:cell outer membrane"/>
    <property type="evidence" value="ECO:0007669"/>
    <property type="project" value="TreeGrafter"/>
</dbReference>
<comment type="caution">
    <text evidence="4">The sequence shown here is derived from an EMBL/GenBank/DDBJ whole genome shotgun (WGS) entry which is preliminary data.</text>
</comment>
<feature type="region of interest" description="Disordered" evidence="2">
    <location>
        <begin position="38"/>
        <end position="77"/>
    </location>
</feature>
<feature type="region of interest" description="Disordered" evidence="2">
    <location>
        <begin position="105"/>
        <end position="125"/>
    </location>
</feature>
<dbReference type="EMBL" id="DWZD01000021">
    <property type="protein sequence ID" value="HJA78644.1"/>
    <property type="molecule type" value="Genomic_DNA"/>
</dbReference>
<evidence type="ECO:0000256" key="1">
    <source>
        <dbReference type="ARBA" id="ARBA00010116"/>
    </source>
</evidence>
<reference evidence="4" key="2">
    <citation type="submission" date="2021-04" db="EMBL/GenBank/DDBJ databases">
        <authorList>
            <person name="Gilroy R."/>
        </authorList>
    </citation>
    <scope>NUCLEOTIDE SEQUENCE</scope>
    <source>
        <strain evidence="4">5032</strain>
    </source>
</reference>
<feature type="compositionally biased region" description="Low complexity" evidence="2">
    <location>
        <begin position="51"/>
        <end position="65"/>
    </location>
</feature>